<keyword evidence="4" id="KW-1185">Reference proteome</keyword>
<keyword evidence="1" id="KW-0812">Transmembrane</keyword>
<comment type="caution">
    <text evidence="3">The sequence shown here is derived from an EMBL/GenBank/DDBJ whole genome shotgun (WGS) entry which is preliminary data.</text>
</comment>
<dbReference type="AlphaFoldDB" id="A0A7X2PBD8"/>
<reference evidence="3 4" key="1">
    <citation type="submission" date="2019-08" db="EMBL/GenBank/DDBJ databases">
        <title>In-depth cultivation of the pig gut microbiome towards novel bacterial diversity and tailored functional studies.</title>
        <authorList>
            <person name="Wylensek D."/>
            <person name="Hitch T.C.A."/>
            <person name="Clavel T."/>
        </authorList>
    </citation>
    <scope>NUCLEOTIDE SEQUENCE [LARGE SCALE GENOMIC DNA]</scope>
    <source>
        <strain evidence="3 4">NM-380-WT-3C1</strain>
    </source>
</reference>
<dbReference type="Proteomes" id="UP000460549">
    <property type="component" value="Unassembled WGS sequence"/>
</dbReference>
<evidence type="ECO:0000313" key="3">
    <source>
        <dbReference type="EMBL" id="MSU05761.1"/>
    </source>
</evidence>
<feature type="domain" description="VanZ-like" evidence="2">
    <location>
        <begin position="45"/>
        <end position="138"/>
    </location>
</feature>
<protein>
    <recommendedName>
        <fullName evidence="2">VanZ-like domain-containing protein</fullName>
    </recommendedName>
</protein>
<keyword evidence="1" id="KW-0472">Membrane</keyword>
<organism evidence="3 4">
    <name type="scientific">Bullifex porci</name>
    <dbReference type="NCBI Taxonomy" id="2606638"/>
    <lineage>
        <taxon>Bacteria</taxon>
        <taxon>Pseudomonadati</taxon>
        <taxon>Spirochaetota</taxon>
        <taxon>Spirochaetia</taxon>
        <taxon>Spirochaetales</taxon>
        <taxon>Spirochaetaceae</taxon>
        <taxon>Bullifex</taxon>
    </lineage>
</organism>
<accession>A0A7X2PBD8</accession>
<evidence type="ECO:0000259" key="2">
    <source>
        <dbReference type="Pfam" id="PF04892"/>
    </source>
</evidence>
<dbReference type="Pfam" id="PF04892">
    <property type="entry name" value="VanZ"/>
    <property type="match status" value="1"/>
</dbReference>
<feature type="transmembrane region" description="Helical" evidence="1">
    <location>
        <begin position="50"/>
        <end position="69"/>
    </location>
</feature>
<proteinExistence type="predicted"/>
<dbReference type="PANTHER" id="PTHR28008">
    <property type="entry name" value="DOMAIN PROTEIN, PUTATIVE (AFU_ORTHOLOGUE AFUA_3G10980)-RELATED"/>
    <property type="match status" value="1"/>
</dbReference>
<keyword evidence="1" id="KW-1133">Transmembrane helix</keyword>
<gene>
    <name evidence="3" type="ORF">FYJ80_03075</name>
</gene>
<dbReference type="EMBL" id="VUNN01000003">
    <property type="protein sequence ID" value="MSU05761.1"/>
    <property type="molecule type" value="Genomic_DNA"/>
</dbReference>
<feature type="transmembrane region" description="Helical" evidence="1">
    <location>
        <begin position="12"/>
        <end position="30"/>
    </location>
</feature>
<feature type="transmembrane region" description="Helical" evidence="1">
    <location>
        <begin position="81"/>
        <end position="106"/>
    </location>
</feature>
<dbReference type="PANTHER" id="PTHR28008:SF1">
    <property type="entry name" value="DOMAIN PROTEIN, PUTATIVE (AFU_ORTHOLOGUE AFUA_3G10980)-RELATED"/>
    <property type="match status" value="1"/>
</dbReference>
<name>A0A7X2PBD8_9SPIO</name>
<evidence type="ECO:0000313" key="4">
    <source>
        <dbReference type="Proteomes" id="UP000460549"/>
    </source>
</evidence>
<dbReference type="InterPro" id="IPR006976">
    <property type="entry name" value="VanZ-like"/>
</dbReference>
<dbReference type="RefSeq" id="WP_154424657.1">
    <property type="nucleotide sequence ID" value="NZ_JAQYGB010000032.1"/>
</dbReference>
<evidence type="ECO:0000256" key="1">
    <source>
        <dbReference type="SAM" id="Phobius"/>
    </source>
</evidence>
<feature type="transmembrane region" description="Helical" evidence="1">
    <location>
        <begin position="126"/>
        <end position="147"/>
    </location>
</feature>
<sequence length="164" mass="18239">MQLSIKKTVRIVGIILLAISTILIITFSFLDFSSGTSSLIKNDKIAHSIAYTSLGFSLFLTLVHLPAFMQARKERKSGDGTLLFLSHNTKAISISVIAGSIFGLIIELLQPFFDRNCDYLDFIADFLGVVLGIAIGIILLDIFLVLVMDKSVWYDVMHETEQKH</sequence>